<evidence type="ECO:0000259" key="6">
    <source>
        <dbReference type="SMART" id="SM01005"/>
    </source>
</evidence>
<gene>
    <name evidence="7" type="primary">alr</name>
    <name evidence="7" type="ORF">SOO65_05185</name>
</gene>
<dbReference type="GO" id="GO:0005829">
    <property type="term" value="C:cytosol"/>
    <property type="evidence" value="ECO:0007669"/>
    <property type="project" value="TreeGrafter"/>
</dbReference>
<dbReference type="SUPFAM" id="SSF50621">
    <property type="entry name" value="Alanine racemase C-terminal domain-like"/>
    <property type="match status" value="1"/>
</dbReference>
<dbReference type="EMBL" id="CP139487">
    <property type="protein sequence ID" value="WPU66134.1"/>
    <property type="molecule type" value="Genomic_DNA"/>
</dbReference>
<evidence type="ECO:0000256" key="2">
    <source>
        <dbReference type="ARBA" id="ARBA00022898"/>
    </source>
</evidence>
<dbReference type="InterPro" id="IPR001608">
    <property type="entry name" value="Ala_racemase_N"/>
</dbReference>
<dbReference type="InterPro" id="IPR011079">
    <property type="entry name" value="Ala_racemase_C"/>
</dbReference>
<sequence>MRHSTYLEVNLGHIGSNFEKIQELAPRAEIVPMVKSNAYGNGMVPIAQFLVRDCGVKKLGCGTLAEALHITEECPDMKADLIVYSDTELHDSDLRQAYLNLNITPVLAQPRDLELVLKDPTFKRMPLIVKLNTGMNRLGFTWEELEPFVPRLKERGIEHLMTHFARSSDVLKPGDKTHRQMDEFNKVRTALLEAGVEIRGTSVSNSGAIEQKFGVEETFVRPGLMLYGPPSVTDPISWNGAQCSRLVTKVLSSFHVKKGTPVGYGVNVTPKDGYMVVVPIGYGDGMFTYFSGTKLNVNGCDGYIFGRISMDVAYIFFDPEVSSKIKVDDRIEIWNHDNRVITDIATQNKTIAYQLMCGISSRIPRIYKVK</sequence>
<dbReference type="InterPro" id="IPR009006">
    <property type="entry name" value="Ala_racemase/Decarboxylase_C"/>
</dbReference>
<dbReference type="SMART" id="SM01005">
    <property type="entry name" value="Ala_racemase_C"/>
    <property type="match status" value="1"/>
</dbReference>
<proteinExistence type="predicted"/>
<dbReference type="InterPro" id="IPR000821">
    <property type="entry name" value="Ala_racemase"/>
</dbReference>
<feature type="binding site" evidence="5">
    <location>
        <position position="310"/>
    </location>
    <ligand>
        <name>substrate</name>
    </ligand>
</feature>
<dbReference type="Gene3D" id="3.20.20.10">
    <property type="entry name" value="Alanine racemase"/>
    <property type="match status" value="1"/>
</dbReference>
<dbReference type="PRINTS" id="PR00992">
    <property type="entry name" value="ALARACEMASE"/>
</dbReference>
<dbReference type="PANTHER" id="PTHR30511:SF0">
    <property type="entry name" value="ALANINE RACEMASE, CATABOLIC-RELATED"/>
    <property type="match status" value="1"/>
</dbReference>
<evidence type="ECO:0000256" key="5">
    <source>
        <dbReference type="PIRSR" id="PIRSR600821-52"/>
    </source>
</evidence>
<dbReference type="InterPro" id="IPR029066">
    <property type="entry name" value="PLP-binding_barrel"/>
</dbReference>
<evidence type="ECO:0000313" key="7">
    <source>
        <dbReference type="EMBL" id="WPU66134.1"/>
    </source>
</evidence>
<evidence type="ECO:0000313" key="8">
    <source>
        <dbReference type="Proteomes" id="UP001324634"/>
    </source>
</evidence>
<organism evidence="7 8">
    <name type="scientific">Peredibacter starrii</name>
    <dbReference type="NCBI Taxonomy" id="28202"/>
    <lineage>
        <taxon>Bacteria</taxon>
        <taxon>Pseudomonadati</taxon>
        <taxon>Bdellovibrionota</taxon>
        <taxon>Bacteriovoracia</taxon>
        <taxon>Bacteriovoracales</taxon>
        <taxon>Bacteriovoracaceae</taxon>
        <taxon>Peredibacter</taxon>
    </lineage>
</organism>
<dbReference type="EC" id="5.1.1.1" evidence="7"/>
<dbReference type="AlphaFoldDB" id="A0AAX4HS73"/>
<comment type="cofactor">
    <cofactor evidence="1 4">
        <name>pyridoxal 5'-phosphate</name>
        <dbReference type="ChEBI" id="CHEBI:597326"/>
    </cofactor>
</comment>
<dbReference type="GO" id="GO:0008784">
    <property type="term" value="F:alanine racemase activity"/>
    <property type="evidence" value="ECO:0007669"/>
    <property type="project" value="UniProtKB-EC"/>
</dbReference>
<keyword evidence="3 7" id="KW-0413">Isomerase</keyword>
<evidence type="ECO:0000256" key="3">
    <source>
        <dbReference type="ARBA" id="ARBA00023235"/>
    </source>
</evidence>
<dbReference type="Pfam" id="PF01168">
    <property type="entry name" value="Ala_racemase_N"/>
    <property type="match status" value="1"/>
</dbReference>
<dbReference type="SUPFAM" id="SSF51419">
    <property type="entry name" value="PLP-binding barrel"/>
    <property type="match status" value="1"/>
</dbReference>
<dbReference type="GO" id="GO:0006522">
    <property type="term" value="P:alanine metabolic process"/>
    <property type="evidence" value="ECO:0007669"/>
    <property type="project" value="InterPro"/>
</dbReference>
<reference evidence="7 8" key="1">
    <citation type="submission" date="2023-11" db="EMBL/GenBank/DDBJ databases">
        <title>Peredibacter starrii A3.12.</title>
        <authorList>
            <person name="Mitchell R.J."/>
        </authorList>
    </citation>
    <scope>NUCLEOTIDE SEQUENCE [LARGE SCALE GENOMIC DNA]</scope>
    <source>
        <strain evidence="7 8">A3.12</strain>
    </source>
</reference>
<feature type="binding site" evidence="5">
    <location>
        <position position="137"/>
    </location>
    <ligand>
        <name>substrate</name>
    </ligand>
</feature>
<feature type="domain" description="Alanine racemase C-terminal" evidence="6">
    <location>
        <begin position="243"/>
        <end position="368"/>
    </location>
</feature>
<dbReference type="NCBIfam" id="TIGR00492">
    <property type="entry name" value="alr"/>
    <property type="match status" value="1"/>
</dbReference>
<keyword evidence="2 4" id="KW-0663">Pyridoxal phosphate</keyword>
<keyword evidence="8" id="KW-1185">Reference proteome</keyword>
<evidence type="ECO:0000256" key="4">
    <source>
        <dbReference type="PIRSR" id="PIRSR600821-50"/>
    </source>
</evidence>
<name>A0AAX4HS73_9BACT</name>
<dbReference type="GO" id="GO:0030170">
    <property type="term" value="F:pyridoxal phosphate binding"/>
    <property type="evidence" value="ECO:0007669"/>
    <property type="project" value="TreeGrafter"/>
</dbReference>
<accession>A0AAX4HS73</accession>
<dbReference type="PANTHER" id="PTHR30511">
    <property type="entry name" value="ALANINE RACEMASE"/>
    <property type="match status" value="1"/>
</dbReference>
<dbReference type="Proteomes" id="UP001324634">
    <property type="component" value="Chromosome"/>
</dbReference>
<protein>
    <submittedName>
        <fullName evidence="7">Alanine racemase</fullName>
        <ecNumber evidence="7">5.1.1.1</ecNumber>
    </submittedName>
</protein>
<dbReference type="Gene3D" id="2.40.37.10">
    <property type="entry name" value="Lyase, Ornithine Decarboxylase, Chain A, domain 1"/>
    <property type="match status" value="1"/>
</dbReference>
<dbReference type="RefSeq" id="WP_321398004.1">
    <property type="nucleotide sequence ID" value="NZ_CP139487.1"/>
</dbReference>
<dbReference type="Pfam" id="PF00842">
    <property type="entry name" value="Ala_racemase_C"/>
    <property type="match status" value="1"/>
</dbReference>
<evidence type="ECO:0000256" key="1">
    <source>
        <dbReference type="ARBA" id="ARBA00001933"/>
    </source>
</evidence>
<dbReference type="KEGG" id="psti:SOO65_05185"/>
<feature type="modified residue" description="N6-(pyridoxal phosphate)lysine" evidence="4">
    <location>
        <position position="35"/>
    </location>
</feature>
<dbReference type="CDD" id="cd00430">
    <property type="entry name" value="PLPDE_III_AR"/>
    <property type="match status" value="1"/>
</dbReference>